<feature type="compositionally biased region" description="Polar residues" evidence="7">
    <location>
        <begin position="768"/>
        <end position="782"/>
    </location>
</feature>
<keyword evidence="4" id="KW-0238">DNA-binding</keyword>
<dbReference type="SMART" id="SM00353">
    <property type="entry name" value="HLH"/>
    <property type="match status" value="1"/>
</dbReference>
<dbReference type="Pfam" id="PF23171">
    <property type="entry name" value="bHLH_HIF1A"/>
    <property type="match status" value="1"/>
</dbReference>
<dbReference type="GeneID" id="101898271"/>
<dbReference type="InterPro" id="IPR035965">
    <property type="entry name" value="PAS-like_dom_sf"/>
</dbReference>
<keyword evidence="2" id="KW-0677">Repeat</keyword>
<reference evidence="11" key="1">
    <citation type="submission" date="2025-08" db="UniProtKB">
        <authorList>
            <consortium name="RefSeq"/>
        </authorList>
    </citation>
    <scope>IDENTIFICATION</scope>
    <source>
        <strain evidence="11">Aabys</strain>
        <tissue evidence="11">Whole body</tissue>
    </source>
</reference>
<feature type="domain" description="PAS" evidence="8">
    <location>
        <begin position="442"/>
        <end position="499"/>
    </location>
</feature>
<dbReference type="SUPFAM" id="SSF55785">
    <property type="entry name" value="PYP-like sensor domain (PAS domain)"/>
    <property type="match status" value="2"/>
</dbReference>
<name>A0ABM3VPG3_MUSDO</name>
<feature type="region of interest" description="Disordered" evidence="7">
    <location>
        <begin position="299"/>
        <end position="340"/>
    </location>
</feature>
<dbReference type="Pfam" id="PF08447">
    <property type="entry name" value="PAS_3"/>
    <property type="match status" value="1"/>
</dbReference>
<dbReference type="CDD" id="cd00130">
    <property type="entry name" value="PAS"/>
    <property type="match status" value="2"/>
</dbReference>
<evidence type="ECO:0000256" key="3">
    <source>
        <dbReference type="ARBA" id="ARBA00023015"/>
    </source>
</evidence>
<feature type="region of interest" description="Disordered" evidence="7">
    <location>
        <begin position="44"/>
        <end position="97"/>
    </location>
</feature>
<feature type="compositionally biased region" description="Low complexity" evidence="7">
    <location>
        <begin position="303"/>
        <end position="317"/>
    </location>
</feature>
<feature type="region of interest" description="Disordered" evidence="7">
    <location>
        <begin position="904"/>
        <end position="930"/>
    </location>
</feature>
<feature type="domain" description="PAS" evidence="8">
    <location>
        <begin position="229"/>
        <end position="299"/>
    </location>
</feature>
<sequence length="1023" mass="111423">MDHHSGGFVASPWAAVLGHHAMAATAGADAGFAAAAAAHVQNVAVAAQHHHHSHHQIAAAHHSHHHGHPHSTHPHHPHHHHHHTHPHSHHLSPTGMPMDLHVPQGFPYYRYREDALCWGDRKSMEEIGAAQSSVNARILELRKEKSRDAARSRRGKENFEFYELAKMLPLPAAITSQLDKASIIRLTISYLKLRDFSSHGDPPWTREQSTSSKLKSAAIRRSPAVDLFEQHQGTHILQSLDGFALAVAADGRFLYISETVSIYLGLSQVEMTGSSIFDYIHQGDHAEIAEQLGLSLTSGGINGSSSGPAGMSSPHSGGSDDGIGSHGTNNPDVSGQMTMNSNSGYKGFERSFCVRMKSTLTKRGCHFKSSGYRANNDQSASGGKNGKNLGTNYSVVLLLCKLRPQYTFSHTRKSQPPLLGMVALAIALPPPSVHEIRLECDMFVTRLNFDFRIAHCEPRVSDLLDYSPEEMVGKSMYALCHAEDANRMRKHHTDLIEKGQVLTGYYRLMNKSGGYTWMQSCATVVCNSKNAEEQNIICVNYVISNRENENLILDCCQLEPSIDNIKHEDISSLDKSSGSPSGDPSTSTMDNGGLSGLAGAETKLASPKTEPESQQQQQQQRSRGRNANNVANNNLNMIKDSSSTPTIVGAMDDGSANNLPTTVAQAPTPAPSTTKRKRKSKVVPQQTDVDSSNGAVDPVVNEPIAKVPALDRDTPRSRLPSIIDDNQQHQQQQQQQQPQPPPTQPPQIQSAESSVKDLEQAMSKHLPSPSNTAGNPVANTTDFSTDSLLKQQQQQNEKSSTIQWIGTPHYQQPAPPMPATALLRQLYANRESVIRATARQTPTGVFYGDQQTGPLPTPPGSESSYDNQYIQLHSHPQKTSTDAFTNLVSTYGTYHHSSIDYHNAMTPPSSVSPRDSNNSLNAGKPPTTATTLTTLNGSYEYVDPLKSQYPTTTTSATDVSSPLPLKPQPYSATAAMHHTGTTADATSGLTYSNLDQQQYFTPHSSFHLYHKGAPTSGWYSTPS</sequence>
<keyword evidence="5" id="KW-0804">Transcription</keyword>
<feature type="compositionally biased region" description="Polar residues" evidence="7">
    <location>
        <begin position="328"/>
        <end position="340"/>
    </location>
</feature>
<feature type="compositionally biased region" description="Low complexity" evidence="7">
    <location>
        <begin position="573"/>
        <end position="588"/>
    </location>
</feature>
<dbReference type="InterPro" id="IPR001610">
    <property type="entry name" value="PAC"/>
</dbReference>
<evidence type="ECO:0000256" key="7">
    <source>
        <dbReference type="SAM" id="MobiDB-lite"/>
    </source>
</evidence>
<feature type="region of interest" description="Disordered" evidence="7">
    <location>
        <begin position="569"/>
        <end position="782"/>
    </location>
</feature>
<feature type="region of interest" description="Disordered" evidence="7">
    <location>
        <begin position="844"/>
        <end position="863"/>
    </location>
</feature>
<dbReference type="SMART" id="SM00086">
    <property type="entry name" value="PAC"/>
    <property type="match status" value="1"/>
</dbReference>
<keyword evidence="6" id="KW-0539">Nucleus</keyword>
<dbReference type="SMART" id="SM00091">
    <property type="entry name" value="PAS"/>
    <property type="match status" value="2"/>
</dbReference>
<feature type="compositionally biased region" description="Polar residues" evidence="7">
    <location>
        <begin position="906"/>
        <end position="921"/>
    </location>
</feature>
<evidence type="ECO:0000256" key="1">
    <source>
        <dbReference type="ARBA" id="ARBA00004123"/>
    </source>
</evidence>
<feature type="compositionally biased region" description="Basic residues" evidence="7">
    <location>
        <begin position="48"/>
        <end position="90"/>
    </location>
</feature>
<organism evidence="10 11">
    <name type="scientific">Musca domestica</name>
    <name type="common">House fly</name>
    <dbReference type="NCBI Taxonomy" id="7370"/>
    <lineage>
        <taxon>Eukaryota</taxon>
        <taxon>Metazoa</taxon>
        <taxon>Ecdysozoa</taxon>
        <taxon>Arthropoda</taxon>
        <taxon>Hexapoda</taxon>
        <taxon>Insecta</taxon>
        <taxon>Pterygota</taxon>
        <taxon>Neoptera</taxon>
        <taxon>Endopterygota</taxon>
        <taxon>Diptera</taxon>
        <taxon>Brachycera</taxon>
        <taxon>Muscomorpha</taxon>
        <taxon>Muscoidea</taxon>
        <taxon>Muscidae</taxon>
        <taxon>Musca</taxon>
    </lineage>
</organism>
<evidence type="ECO:0000313" key="10">
    <source>
        <dbReference type="Proteomes" id="UP001652621"/>
    </source>
</evidence>
<feature type="compositionally biased region" description="Low complexity" evidence="7">
    <location>
        <begin position="660"/>
        <end position="673"/>
    </location>
</feature>
<dbReference type="Gene3D" id="4.10.280.10">
    <property type="entry name" value="Helix-loop-helix DNA-binding domain"/>
    <property type="match status" value="1"/>
</dbReference>
<feature type="compositionally biased region" description="Low complexity" evidence="7">
    <location>
        <begin position="728"/>
        <end position="737"/>
    </location>
</feature>
<evidence type="ECO:0000256" key="6">
    <source>
        <dbReference type="ARBA" id="ARBA00023242"/>
    </source>
</evidence>
<dbReference type="InterPro" id="IPR000014">
    <property type="entry name" value="PAS"/>
</dbReference>
<proteinExistence type="predicted"/>
<evidence type="ECO:0000313" key="11">
    <source>
        <dbReference type="RefSeq" id="XP_058987665.1"/>
    </source>
</evidence>
<gene>
    <name evidence="11" type="primary">LOC101898271</name>
</gene>
<dbReference type="PANTHER" id="PTHR23043">
    <property type="entry name" value="HYPOXIA-INDUCIBLE FACTOR 1 ALPHA"/>
    <property type="match status" value="1"/>
</dbReference>
<dbReference type="InterPro" id="IPR011598">
    <property type="entry name" value="bHLH_dom"/>
</dbReference>
<evidence type="ECO:0000256" key="5">
    <source>
        <dbReference type="ARBA" id="ARBA00023163"/>
    </source>
</evidence>
<dbReference type="SUPFAM" id="SSF47459">
    <property type="entry name" value="HLH, helix-loop-helix DNA-binding domain"/>
    <property type="match status" value="1"/>
</dbReference>
<accession>A0ABM3VPG3</accession>
<dbReference type="PANTHER" id="PTHR23043:SF26">
    <property type="entry name" value="PROTEIN TRACHEALESS"/>
    <property type="match status" value="1"/>
</dbReference>
<dbReference type="InterPro" id="IPR013767">
    <property type="entry name" value="PAS_fold"/>
</dbReference>
<evidence type="ECO:0000259" key="8">
    <source>
        <dbReference type="PROSITE" id="PS50112"/>
    </source>
</evidence>
<comment type="subcellular location">
    <subcellularLocation>
        <location evidence="1">Nucleus</location>
    </subcellularLocation>
</comment>
<dbReference type="Proteomes" id="UP001652621">
    <property type="component" value="Unplaced"/>
</dbReference>
<feature type="compositionally biased region" description="Polar residues" evidence="7">
    <location>
        <begin position="683"/>
        <end position="694"/>
    </location>
</feature>
<dbReference type="PROSITE" id="PS50112">
    <property type="entry name" value="PAS"/>
    <property type="match status" value="2"/>
</dbReference>
<dbReference type="RefSeq" id="XP_058987665.1">
    <property type="nucleotide sequence ID" value="XM_059131682.1"/>
</dbReference>
<dbReference type="InterPro" id="IPR036638">
    <property type="entry name" value="HLH_DNA-bd_sf"/>
</dbReference>
<evidence type="ECO:0000256" key="4">
    <source>
        <dbReference type="ARBA" id="ARBA00023125"/>
    </source>
</evidence>
<dbReference type="InterPro" id="IPR013655">
    <property type="entry name" value="PAS_fold_3"/>
</dbReference>
<evidence type="ECO:0000256" key="2">
    <source>
        <dbReference type="ARBA" id="ARBA00022737"/>
    </source>
</evidence>
<evidence type="ECO:0000259" key="9">
    <source>
        <dbReference type="PROSITE" id="PS50888"/>
    </source>
</evidence>
<feature type="compositionally biased region" description="Low complexity" evidence="7">
    <location>
        <begin position="614"/>
        <end position="636"/>
    </location>
</feature>
<dbReference type="Gene3D" id="3.30.450.20">
    <property type="entry name" value="PAS domain"/>
    <property type="match status" value="2"/>
</dbReference>
<feature type="domain" description="BHLH" evidence="9">
    <location>
        <begin position="141"/>
        <end position="194"/>
    </location>
</feature>
<dbReference type="CDD" id="cd19733">
    <property type="entry name" value="bHLH-PAS_trachealess_like"/>
    <property type="match status" value="1"/>
</dbReference>
<dbReference type="Pfam" id="PF00989">
    <property type="entry name" value="PAS"/>
    <property type="match status" value="1"/>
</dbReference>
<protein>
    <submittedName>
        <fullName evidence="11">Protein trachealess</fullName>
    </submittedName>
</protein>
<keyword evidence="10" id="KW-1185">Reference proteome</keyword>
<keyword evidence="3" id="KW-0805">Transcription regulation</keyword>
<dbReference type="PROSITE" id="PS50888">
    <property type="entry name" value="BHLH"/>
    <property type="match status" value="1"/>
</dbReference>